<proteinExistence type="predicted"/>
<dbReference type="AlphaFoldDB" id="A0A926NB76"/>
<protein>
    <submittedName>
        <fullName evidence="1">Uncharacterized protein</fullName>
    </submittedName>
</protein>
<name>A0A926NB76_9BACL</name>
<evidence type="ECO:0000313" key="2">
    <source>
        <dbReference type="Proteomes" id="UP000661691"/>
    </source>
</evidence>
<sequence>MNHFISTKSYFKSVKGISQNVNSNVTNITKQGKGLLSTIGDTFKRGANTPEISTAYNLMKIGAKEVAGVGVAVGIGESIYNWNHGEWADLSIRVGETLMSGAGLMTA</sequence>
<organism evidence="1 2">
    <name type="scientific">Polycladospora coralii</name>
    <dbReference type="NCBI Taxonomy" id="2771432"/>
    <lineage>
        <taxon>Bacteria</taxon>
        <taxon>Bacillati</taxon>
        <taxon>Bacillota</taxon>
        <taxon>Bacilli</taxon>
        <taxon>Bacillales</taxon>
        <taxon>Thermoactinomycetaceae</taxon>
        <taxon>Polycladospora</taxon>
    </lineage>
</organism>
<gene>
    <name evidence="1" type="ORF">IC620_15170</name>
</gene>
<dbReference type="RefSeq" id="WP_191142683.1">
    <property type="nucleotide sequence ID" value="NZ_JACXAH010000033.1"/>
</dbReference>
<reference evidence="1" key="1">
    <citation type="submission" date="2020-09" db="EMBL/GenBank/DDBJ databases">
        <title>A novel bacterium of genus Hazenella, isolated from South China Sea.</title>
        <authorList>
            <person name="Huang H."/>
            <person name="Mo K."/>
            <person name="Hu Y."/>
        </authorList>
    </citation>
    <scope>NUCLEOTIDE SEQUENCE</scope>
    <source>
        <strain evidence="1">IB182357</strain>
    </source>
</reference>
<evidence type="ECO:0000313" key="1">
    <source>
        <dbReference type="EMBL" id="MBD1373686.1"/>
    </source>
</evidence>
<dbReference type="EMBL" id="JACXAH010000033">
    <property type="protein sequence ID" value="MBD1373686.1"/>
    <property type="molecule type" value="Genomic_DNA"/>
</dbReference>
<dbReference type="Proteomes" id="UP000661691">
    <property type="component" value="Unassembled WGS sequence"/>
</dbReference>
<comment type="caution">
    <text evidence="1">The sequence shown here is derived from an EMBL/GenBank/DDBJ whole genome shotgun (WGS) entry which is preliminary data.</text>
</comment>
<keyword evidence="2" id="KW-1185">Reference proteome</keyword>
<accession>A0A926NB76</accession>